<dbReference type="PROSITE" id="PS50088">
    <property type="entry name" value="ANK_REPEAT"/>
    <property type="match status" value="3"/>
</dbReference>
<dbReference type="CDD" id="cd18186">
    <property type="entry name" value="BTB_POZ_ZBTB_KLHL-like"/>
    <property type="match status" value="1"/>
</dbReference>
<dbReference type="EMBL" id="JAPDFW010000125">
    <property type="protein sequence ID" value="KAJ5067593.1"/>
    <property type="molecule type" value="Genomic_DNA"/>
</dbReference>
<dbReference type="PANTHER" id="PTHR24178">
    <property type="entry name" value="MOLTING PROTEIN MLT-4"/>
    <property type="match status" value="1"/>
</dbReference>
<dbReference type="PROSITE" id="PS50297">
    <property type="entry name" value="ANK_REP_REGION"/>
    <property type="match status" value="1"/>
</dbReference>
<dbReference type="PANTHER" id="PTHR24178:SF9">
    <property type="entry name" value="ANK_REP_REGION DOMAIN-CONTAINING PROTEIN"/>
    <property type="match status" value="1"/>
</dbReference>
<dbReference type="InterPro" id="IPR036770">
    <property type="entry name" value="Ankyrin_rpt-contain_sf"/>
</dbReference>
<organism evidence="5 6">
    <name type="scientific">Anaeramoeba ignava</name>
    <name type="common">Anaerobic marine amoeba</name>
    <dbReference type="NCBI Taxonomy" id="1746090"/>
    <lineage>
        <taxon>Eukaryota</taxon>
        <taxon>Metamonada</taxon>
        <taxon>Anaeramoebidae</taxon>
        <taxon>Anaeramoeba</taxon>
    </lineage>
</organism>
<dbReference type="SUPFAM" id="SSF54695">
    <property type="entry name" value="POZ domain"/>
    <property type="match status" value="1"/>
</dbReference>
<proteinExistence type="predicted"/>
<feature type="repeat" description="ANK" evidence="3">
    <location>
        <begin position="424"/>
        <end position="457"/>
    </location>
</feature>
<dbReference type="PROSITE" id="PS50097">
    <property type="entry name" value="BTB"/>
    <property type="match status" value="1"/>
</dbReference>
<keyword evidence="2 3" id="KW-0040">ANK repeat</keyword>
<evidence type="ECO:0000256" key="3">
    <source>
        <dbReference type="PROSITE-ProRule" id="PRU00023"/>
    </source>
</evidence>
<dbReference type="SMART" id="SM00248">
    <property type="entry name" value="ANK"/>
    <property type="match status" value="11"/>
</dbReference>
<evidence type="ECO:0000313" key="5">
    <source>
        <dbReference type="EMBL" id="KAJ5067593.1"/>
    </source>
</evidence>
<feature type="domain" description="BTB" evidence="4">
    <location>
        <begin position="636"/>
        <end position="699"/>
    </location>
</feature>
<dbReference type="AlphaFoldDB" id="A0A9Q0L7N5"/>
<keyword evidence="1" id="KW-0677">Repeat</keyword>
<feature type="repeat" description="ANK" evidence="3">
    <location>
        <begin position="77"/>
        <end position="110"/>
    </location>
</feature>
<dbReference type="Proteomes" id="UP001149090">
    <property type="component" value="Unassembled WGS sequence"/>
</dbReference>
<name>A0A9Q0L7N5_ANAIG</name>
<gene>
    <name evidence="5" type="ORF">M0811_02781</name>
</gene>
<evidence type="ECO:0000259" key="4">
    <source>
        <dbReference type="PROSITE" id="PS50097"/>
    </source>
</evidence>
<dbReference type="Gene3D" id="1.25.40.20">
    <property type="entry name" value="Ankyrin repeat-containing domain"/>
    <property type="match status" value="2"/>
</dbReference>
<reference evidence="5" key="1">
    <citation type="submission" date="2022-10" db="EMBL/GenBank/DDBJ databases">
        <title>Novel sulphate-reducing endosymbionts in the free-living metamonad Anaeramoeba.</title>
        <authorList>
            <person name="Jerlstrom-Hultqvist J."/>
            <person name="Cepicka I."/>
            <person name="Gallot-Lavallee L."/>
            <person name="Salas-Leiva D."/>
            <person name="Curtis B.A."/>
            <person name="Zahonova K."/>
            <person name="Pipaliya S."/>
            <person name="Dacks J."/>
            <person name="Roger A.J."/>
        </authorList>
    </citation>
    <scope>NUCLEOTIDE SEQUENCE</scope>
    <source>
        <strain evidence="5">BMAN</strain>
    </source>
</reference>
<keyword evidence="6" id="KW-1185">Reference proteome</keyword>
<evidence type="ECO:0000256" key="2">
    <source>
        <dbReference type="ARBA" id="ARBA00023043"/>
    </source>
</evidence>
<dbReference type="Pfam" id="PF00651">
    <property type="entry name" value="BTB"/>
    <property type="match status" value="1"/>
</dbReference>
<dbReference type="Pfam" id="PF12796">
    <property type="entry name" value="Ank_2"/>
    <property type="match status" value="4"/>
</dbReference>
<dbReference type="PRINTS" id="PR01415">
    <property type="entry name" value="ANKYRIN"/>
</dbReference>
<dbReference type="InterPro" id="IPR011333">
    <property type="entry name" value="SKP1/BTB/POZ_sf"/>
</dbReference>
<sequence length="733" mass="86552">MKRKNRYFTCACYTIWDFIEQNSITNIQKFLKEKKPKEYINKDKQNLLHFAAIKNSRKKVFELFGDYPELINGKDCLGKTPLHYCIEKDFQLGIIDFLISNEANIYVEDNLKRIPLFYLCMKESFDPKLLMRLARKSSDFELKDVFGTTPIHYICQYSKDLKIIQFFLKECVHLDSSQLKNNLNQTPLHFACHNTHKDIRFTLIGFLLDWGFKPQDIDSYQRSIAHYLCMNEPTLDLLDLIFEYNIDFNLTDKDGRTPLHHLTFSKSISSRVFDSIFEKTPEIDLQDNFGNTLLHYLCKNNQPVQIIKHLLEKSPNINLSNKKNKLVLHLALKYLKDLELIKFIMERTDNINQQDYKSRTPLTNLCRYQHSLEFVKLFLQSGADYHLIDHKNRPPLFYCLKTNPSFDTIELLVDSELANLMDAKLNNCLHFAFKYNAEMPVVKLLLKNGADINAFNKERDLPLNLAVKKPQYLTPRNLKLFASCNADFTRVSIYPYKRLVNQMQEYFDSLTNDFLNLLIREEFTDYVFYCLQGEIKVHKLILELRLLGQIDPERKNHPIIDKLQTVTQNKPKFEVIYFMNFLYTGFTDPSSQVAKMQSILPIMKQLNLPDRWFHERKNRTGFLNDLEKLYLDQPSKDFRIIVEGKPILCHKIILSARSGLFRGMFFTCDDPSNSVSEYTEKHYETMVQLIKFFYLDEIDDNCSNQTKTELMDTIDYYQLNDKTTLFLELDNID</sequence>
<dbReference type="SUPFAM" id="SSF48403">
    <property type="entry name" value="Ankyrin repeat"/>
    <property type="match status" value="2"/>
</dbReference>
<dbReference type="OrthoDB" id="341259at2759"/>
<dbReference type="InterPro" id="IPR002110">
    <property type="entry name" value="Ankyrin_rpt"/>
</dbReference>
<evidence type="ECO:0000313" key="6">
    <source>
        <dbReference type="Proteomes" id="UP001149090"/>
    </source>
</evidence>
<comment type="caution">
    <text evidence="5">The sequence shown here is derived from an EMBL/GenBank/DDBJ whole genome shotgun (WGS) entry which is preliminary data.</text>
</comment>
<protein>
    <submittedName>
        <fullName evidence="5">Molting protein mlt-4</fullName>
    </submittedName>
</protein>
<dbReference type="InterPro" id="IPR000210">
    <property type="entry name" value="BTB/POZ_dom"/>
</dbReference>
<feature type="repeat" description="ANK" evidence="3">
    <location>
        <begin position="289"/>
        <end position="322"/>
    </location>
</feature>
<evidence type="ECO:0000256" key="1">
    <source>
        <dbReference type="ARBA" id="ARBA00022737"/>
    </source>
</evidence>
<accession>A0A9Q0L7N5</accession>
<dbReference type="SMART" id="SM00225">
    <property type="entry name" value="BTB"/>
    <property type="match status" value="1"/>
</dbReference>
<dbReference type="Gene3D" id="3.30.710.10">
    <property type="entry name" value="Potassium Channel Kv1.1, Chain A"/>
    <property type="match status" value="1"/>
</dbReference>